<keyword evidence="6" id="KW-1185">Reference proteome</keyword>
<dbReference type="KEGG" id="elut:CKA38_02985"/>
<dbReference type="SUPFAM" id="SSF56935">
    <property type="entry name" value="Porins"/>
    <property type="match status" value="1"/>
</dbReference>
<protein>
    <recommendedName>
        <fullName evidence="4">TonB-dependent receptor-like beta-barrel domain-containing protein</fullName>
    </recommendedName>
</protein>
<keyword evidence="2" id="KW-0472">Membrane</keyword>
<evidence type="ECO:0000313" key="6">
    <source>
        <dbReference type="Proteomes" id="UP000244896"/>
    </source>
</evidence>
<accession>A0A2U8E0J6</accession>
<evidence type="ECO:0000259" key="4">
    <source>
        <dbReference type="Pfam" id="PF00593"/>
    </source>
</evidence>
<sequence length="744" mass="84216">MGYSKSWRQRPADDTPVEYADWNLRHEGISNSTPKIEGNLGPKDIALRYATWSQLAQITSTENIQAGMEFRLSRNDTLALTIQHREVSSEQVSSRMRWQFTGAQQRYPVVPAGADPATTTQSPGFGNATITMGQAAPLNYYEGTDTTHLTLRYKHTGPKWRVDAQGVYSSAVRKRDSRVRGYAASYIAELRDLNMTGYGMNTTDSILPTSYEAIYHPDQTPIDPYDGETYRLTGLREEYARYETKNMEGRIDAERIFNRFLSFKTGAAFTRQDRDNQRMMPQYNFNGDAALASATGMQAQSVSLYDFVDDSIDIKMNGRSVRWLNPVKVYDLFKQRPEFFELNSSSEYYQMKANNSKRMVEDITAGYLRFDLRLFGNRLHTVFGARYERTRVEGWAGLEDQTAVYQYDENGNRIPKPGGGFLMVTDDPSQQTRYIYKERGFNDEKSYDGIYPSVNMNFSITPNFVARAAYARTIGRPNVNDIVAGFRIPDSAGIASSVTISVANPGLEPWTADSFHLSLDSYYIKGGFGSIGVYKKKISKFIGNYRFLADEAILRAYGVPEAEAKNLAEGEGAIFLSRKENIGNAELTGFEMSYRQDLFFLPAWLRKVQLWVNYTHIAIDGEKADEFTGFTPDSLSAGINYIRPRFSLRIACAYQGETKAWIEKSSTNENVPPYAANYQAAYTRWSVTAEYSFSRALTIFANCSDVFGKDLIIYRRASDTPAYAQKYTRRSNPAYITIGVKGTF</sequence>
<dbReference type="EMBL" id="CP023004">
    <property type="protein sequence ID" value="AWI08359.1"/>
    <property type="molecule type" value="Genomic_DNA"/>
</dbReference>
<name>A0A2U8E0J6_9BACT</name>
<evidence type="ECO:0000256" key="3">
    <source>
        <dbReference type="ARBA" id="ARBA00023237"/>
    </source>
</evidence>
<dbReference type="Gene3D" id="2.40.170.20">
    <property type="entry name" value="TonB-dependent receptor, beta-barrel domain"/>
    <property type="match status" value="1"/>
</dbReference>
<evidence type="ECO:0000256" key="2">
    <source>
        <dbReference type="ARBA" id="ARBA00023136"/>
    </source>
</evidence>
<reference evidence="5 6" key="1">
    <citation type="journal article" date="2018" name="Syst. Appl. Microbiol.">
        <title>Ereboglobus luteus gen. nov. sp. nov. from cockroach guts, and new insights into the oxygen relationship of the genera Opitutus and Didymococcus (Verrucomicrobia: Opitutaceae).</title>
        <authorList>
            <person name="Tegtmeier D."/>
            <person name="Belitz A."/>
            <person name="Radek R."/>
            <person name="Heimerl T."/>
            <person name="Brune A."/>
        </authorList>
    </citation>
    <scope>NUCLEOTIDE SEQUENCE [LARGE SCALE GENOMIC DNA]</scope>
    <source>
        <strain evidence="5 6">Ho45</strain>
    </source>
</reference>
<organism evidence="5 6">
    <name type="scientific">Ereboglobus luteus</name>
    <dbReference type="NCBI Taxonomy" id="1796921"/>
    <lineage>
        <taxon>Bacteria</taxon>
        <taxon>Pseudomonadati</taxon>
        <taxon>Verrucomicrobiota</taxon>
        <taxon>Opitutia</taxon>
        <taxon>Opitutales</taxon>
        <taxon>Opitutaceae</taxon>
        <taxon>Ereboglobus</taxon>
    </lineage>
</organism>
<proteinExistence type="predicted"/>
<dbReference type="GO" id="GO:0009279">
    <property type="term" value="C:cell outer membrane"/>
    <property type="evidence" value="ECO:0007669"/>
    <property type="project" value="UniProtKB-SubCell"/>
</dbReference>
<feature type="domain" description="TonB-dependent receptor-like beta-barrel" evidence="4">
    <location>
        <begin position="196"/>
        <end position="703"/>
    </location>
</feature>
<dbReference type="Proteomes" id="UP000244896">
    <property type="component" value="Chromosome"/>
</dbReference>
<dbReference type="Pfam" id="PF00593">
    <property type="entry name" value="TonB_dep_Rec_b-barrel"/>
    <property type="match status" value="1"/>
</dbReference>
<dbReference type="InterPro" id="IPR000531">
    <property type="entry name" value="Beta-barrel_TonB"/>
</dbReference>
<keyword evidence="3" id="KW-0998">Cell outer membrane</keyword>
<dbReference type="PANTHER" id="PTHR40980:SF3">
    <property type="entry name" value="TONB-DEPENDENT RECEPTOR-LIKE BETA-BARREL DOMAIN-CONTAINING PROTEIN"/>
    <property type="match status" value="1"/>
</dbReference>
<evidence type="ECO:0000256" key="1">
    <source>
        <dbReference type="ARBA" id="ARBA00004442"/>
    </source>
</evidence>
<gene>
    <name evidence="5" type="ORF">CKA38_02985</name>
</gene>
<comment type="subcellular location">
    <subcellularLocation>
        <location evidence="1">Cell outer membrane</location>
    </subcellularLocation>
</comment>
<dbReference type="AlphaFoldDB" id="A0A2U8E0J6"/>
<evidence type="ECO:0000313" key="5">
    <source>
        <dbReference type="EMBL" id="AWI08359.1"/>
    </source>
</evidence>
<dbReference type="InterPro" id="IPR036942">
    <property type="entry name" value="Beta-barrel_TonB_sf"/>
</dbReference>
<dbReference type="PANTHER" id="PTHR40980">
    <property type="entry name" value="PLUG DOMAIN-CONTAINING PROTEIN"/>
    <property type="match status" value="1"/>
</dbReference>